<dbReference type="InterPro" id="IPR020818">
    <property type="entry name" value="Chaperonin_GroES"/>
</dbReference>
<reference evidence="1" key="1">
    <citation type="submission" date="2016-03" db="EMBL/GenBank/DDBJ databases">
        <title>Novel chaperonins are prevalent in the virioplankton and link to viral biology and ecology.</title>
        <authorList>
            <person name="Marine R.L."/>
            <person name="Nasko D.J."/>
            <person name="Polson S.W."/>
            <person name="Wommack K.E."/>
        </authorList>
    </citation>
    <scope>NUCLEOTIDE SEQUENCE</scope>
</reference>
<protein>
    <submittedName>
        <fullName evidence="1">Co-chaperonin GroES</fullName>
    </submittedName>
</protein>
<dbReference type="InterPro" id="IPR037124">
    <property type="entry name" value="Chaperonin_GroES_sf"/>
</dbReference>
<dbReference type="Gene3D" id="2.30.33.40">
    <property type="entry name" value="GroES chaperonin"/>
    <property type="match status" value="1"/>
</dbReference>
<evidence type="ECO:0000313" key="1">
    <source>
        <dbReference type="EMBL" id="ASN63776.1"/>
    </source>
</evidence>
<dbReference type="EMBL" id="KU971182">
    <property type="protein sequence ID" value="ASN63776.1"/>
    <property type="molecule type" value="Genomic_DNA"/>
</dbReference>
<dbReference type="CDD" id="cd00320">
    <property type="entry name" value="cpn10"/>
    <property type="match status" value="1"/>
</dbReference>
<organism evidence="1">
    <name type="scientific">uncultured virus</name>
    <dbReference type="NCBI Taxonomy" id="340016"/>
    <lineage>
        <taxon>Viruses</taxon>
        <taxon>environmental samples</taxon>
    </lineage>
</organism>
<name>A0A221S496_9VIRU</name>
<gene>
    <name evidence="1" type="primary">groES</name>
</gene>
<sequence>MKLKACGHYLIVRLEPIVEEKKYGEMGLIIAENSQERNRQQSGAQYAEVLDIGRNCWSVFTDHRGEWYQWCKPGDRIMVAKYSGQAFPTDPSMSDDELRENKLLRLIKDDDVLAVEVDDE</sequence>
<dbReference type="GO" id="GO:0044183">
    <property type="term" value="F:protein folding chaperone"/>
    <property type="evidence" value="ECO:0007669"/>
    <property type="project" value="InterPro"/>
</dbReference>
<dbReference type="GO" id="GO:0005524">
    <property type="term" value="F:ATP binding"/>
    <property type="evidence" value="ECO:0007669"/>
    <property type="project" value="InterPro"/>
</dbReference>
<accession>A0A221S496</accession>
<proteinExistence type="predicted"/>